<comment type="catalytic activity">
    <reaction evidence="16">
        <text>a quinone + NADH + 5 H(+)(in) = a quinol + NAD(+) + 4 H(+)(out)</text>
        <dbReference type="Rhea" id="RHEA:57888"/>
        <dbReference type="ChEBI" id="CHEBI:15378"/>
        <dbReference type="ChEBI" id="CHEBI:24646"/>
        <dbReference type="ChEBI" id="CHEBI:57540"/>
        <dbReference type="ChEBI" id="CHEBI:57945"/>
        <dbReference type="ChEBI" id="CHEBI:132124"/>
    </reaction>
</comment>
<dbReference type="GO" id="GO:0051539">
    <property type="term" value="F:4 iron, 4 sulfur cluster binding"/>
    <property type="evidence" value="ECO:0007669"/>
    <property type="project" value="UniProtKB-KW"/>
</dbReference>
<dbReference type="GO" id="GO:0051537">
    <property type="term" value="F:2 iron, 2 sulfur cluster binding"/>
    <property type="evidence" value="ECO:0007669"/>
    <property type="project" value="UniProtKB-KW"/>
</dbReference>
<dbReference type="RefSeq" id="WP_075472431.1">
    <property type="nucleotide sequence ID" value="NZ_LN890285.1"/>
</dbReference>
<dbReference type="PATRIC" id="fig|98804.3.peg.103"/>
<dbReference type="Gene3D" id="3.10.20.740">
    <property type="match status" value="1"/>
</dbReference>
<dbReference type="PROSITE" id="PS51085">
    <property type="entry name" value="2FE2S_FER_2"/>
    <property type="match status" value="1"/>
</dbReference>
<keyword evidence="21" id="KW-0560">Oxidoreductase</keyword>
<dbReference type="GO" id="GO:0042773">
    <property type="term" value="P:ATP synthesis coupled electron transport"/>
    <property type="evidence" value="ECO:0007669"/>
    <property type="project" value="InterPro"/>
</dbReference>
<reference evidence="22" key="1">
    <citation type="submission" date="2015-10" db="EMBL/GenBank/DDBJ databases">
        <authorList>
            <person name="Manzano-Marin A."/>
            <person name="Manzano-Marin A."/>
        </authorList>
    </citation>
    <scope>NUCLEOTIDE SEQUENCE [LARGE SCALE GENOMIC DNA]</scope>
    <source>
        <strain evidence="22">BTs</strain>
    </source>
</reference>
<dbReference type="PROSITE" id="PS00643">
    <property type="entry name" value="COMPLEX1_75K_3"/>
    <property type="match status" value="1"/>
</dbReference>
<evidence type="ECO:0000256" key="7">
    <source>
        <dbReference type="ARBA" id="ARBA00022723"/>
    </source>
</evidence>
<evidence type="ECO:0000256" key="8">
    <source>
        <dbReference type="ARBA" id="ARBA00022967"/>
    </source>
</evidence>
<dbReference type="GO" id="GO:0016020">
    <property type="term" value="C:membrane"/>
    <property type="evidence" value="ECO:0007669"/>
    <property type="project" value="InterPro"/>
</dbReference>
<keyword evidence="5" id="KW-0001">2Fe-2S</keyword>
<dbReference type="SUPFAM" id="SSF53706">
    <property type="entry name" value="Formate dehydrogenase/DMSO reductase, domains 1-3"/>
    <property type="match status" value="1"/>
</dbReference>
<dbReference type="Pfam" id="PF13510">
    <property type="entry name" value="Fer2_4"/>
    <property type="match status" value="1"/>
</dbReference>
<dbReference type="PANTHER" id="PTHR43105:SF10">
    <property type="entry name" value="NADH-QUINONE OXIDOREDUCTASE SUBUNIT G"/>
    <property type="match status" value="1"/>
</dbReference>
<dbReference type="GO" id="GO:0048038">
    <property type="term" value="F:quinone binding"/>
    <property type="evidence" value="ECO:0007669"/>
    <property type="project" value="UniProtKB-KW"/>
</dbReference>
<evidence type="ECO:0000256" key="15">
    <source>
        <dbReference type="ARBA" id="ARBA00034078"/>
    </source>
</evidence>
<evidence type="ECO:0000313" key="22">
    <source>
        <dbReference type="Proteomes" id="UP000243633"/>
    </source>
</evidence>
<evidence type="ECO:0000256" key="5">
    <source>
        <dbReference type="ARBA" id="ARBA00022714"/>
    </source>
</evidence>
<dbReference type="InterPro" id="IPR006656">
    <property type="entry name" value="Mopterin_OxRdtase"/>
</dbReference>
<feature type="domain" description="2Fe-2S ferredoxin-type" evidence="18">
    <location>
        <begin position="1"/>
        <end position="83"/>
    </location>
</feature>
<keyword evidence="7" id="KW-0479">Metal-binding</keyword>
<organism evidence="21 22">
    <name type="scientific">Buchnera aphidicola subsp. Tuberolachnus salignus</name>
    <dbReference type="NCBI Taxonomy" id="98804"/>
    <lineage>
        <taxon>Bacteria</taxon>
        <taxon>Pseudomonadati</taxon>
        <taxon>Pseudomonadota</taxon>
        <taxon>Gammaproteobacteria</taxon>
        <taxon>Enterobacterales</taxon>
        <taxon>Erwiniaceae</taxon>
        <taxon>Buchnera</taxon>
    </lineage>
</organism>
<dbReference type="PANTHER" id="PTHR43105">
    <property type="entry name" value="RESPIRATORY NITRATE REDUCTASE"/>
    <property type="match status" value="1"/>
</dbReference>
<dbReference type="SMART" id="SM00926">
    <property type="entry name" value="Molybdop_Fe4S4"/>
    <property type="match status" value="1"/>
</dbReference>
<sequence>MLTIYIDKKKFITSRFGNLLEIFLSLGLNIPYFCWHPSLGSIGSCRQCAVKIYKDETDRIGTIVMSCMTSVLPNMKISVLDSEVLKFRKSIIEFMMLEHPHDCPVCSEGGKCHLQDMTVLNQHHRRRYQFKKRIFKNQFLGPFIQHEMNRCITCYRCVRYYKDYAGGKDFGVYGSSNKIYFGRFKDGFLESEYSGNLVDICPTGVFTEKKEHNIYARKWDIKYTPSICPHCSIGCNISIGERYGKVCVVDNRFNFDINKHFLCDLGRFGYGYLNNKKISFTPLLNFKKNKKKISNIEAIKLIINLKKKYKEKIFGIGSSRASLESNFALRTLVGKKNFFSGMDKKLNKCMSFIIKILKNSNIYIPTITEIETYDVILILGEDLTQTASRAALAVRQAIKNIFLKKKKIENIELWNSEAIKTIFQNKKNSLFITSTDITKLDDISEYTYYAPVEQQIKFGILILECLQKLYFKQTIDEKHFSKIIIHIAQSLLNSKKPLIISGASNINLSLLKIAHNLAAFLKICSPEIGLILFPSFVNSVGVSLLNGFSFKFLLTRIIKEKIKILIILENDISLFLKNKDFLQLTNNIKNIIVIDHKNSNTVLKSTIFLPCSKISESTGTFVNYEARAQRFFKVIDSNFYTKTCVVLESWRWLHALYNEETNFKVINSYTLDEIFLNCIKKIFYYKNDNNTIFHSQTHILNQKILRSTNRFSGRTSFSSNITVHEPLYSNDLDSTFTFSLEGSSSKKENFSHIPFTWSAGWNSIQSLYKTPSYYQKKEKKYQNGLLLLSKRKKYNFSLFTIIPKLLTFKKNVKEFVIFPYYKLLGSEEISQNSKEIKKIIKESYIILNIIDGKSLQLKNYDLLKFTIDLKKFKFPVLFSKKTSLGTIGLPIGIFNLSFSLIGKKIFNLKKVIKT</sequence>
<dbReference type="GO" id="GO:0046872">
    <property type="term" value="F:metal ion binding"/>
    <property type="evidence" value="ECO:0007669"/>
    <property type="project" value="UniProtKB-KW"/>
</dbReference>
<evidence type="ECO:0000256" key="6">
    <source>
        <dbReference type="ARBA" id="ARBA00022719"/>
    </source>
</evidence>
<protein>
    <recommendedName>
        <fullName evidence="3">NADH-quinone oxidoreductase subunit G</fullName>
    </recommendedName>
    <alternativeName>
        <fullName evidence="13">NADH dehydrogenase I subunit G</fullName>
    </alternativeName>
    <alternativeName>
        <fullName evidence="14">NDH-1 subunit G</fullName>
    </alternativeName>
</protein>
<dbReference type="Gene3D" id="3.30.200.210">
    <property type="match status" value="1"/>
</dbReference>
<dbReference type="InterPro" id="IPR050123">
    <property type="entry name" value="Prok_molybdopt-oxidoreductase"/>
</dbReference>
<comment type="cofactor">
    <cofactor evidence="15">
        <name>[2Fe-2S] cluster</name>
        <dbReference type="ChEBI" id="CHEBI:190135"/>
    </cofactor>
</comment>
<evidence type="ECO:0000256" key="3">
    <source>
        <dbReference type="ARBA" id="ARBA00019902"/>
    </source>
</evidence>
<dbReference type="InterPro" id="IPR006963">
    <property type="entry name" value="Mopterin_OxRdtase_4Fe-4S_dom"/>
</dbReference>
<evidence type="ECO:0000259" key="20">
    <source>
        <dbReference type="PROSITE" id="PS51839"/>
    </source>
</evidence>
<evidence type="ECO:0000259" key="18">
    <source>
        <dbReference type="PROSITE" id="PS51085"/>
    </source>
</evidence>
<evidence type="ECO:0000256" key="2">
    <source>
        <dbReference type="ARBA" id="ARBA00005404"/>
    </source>
</evidence>
<dbReference type="SMART" id="SM00929">
    <property type="entry name" value="NADH-G_4Fe-4S_3"/>
    <property type="match status" value="1"/>
</dbReference>
<evidence type="ECO:0000256" key="17">
    <source>
        <dbReference type="RuleBase" id="RU004523"/>
    </source>
</evidence>
<evidence type="ECO:0000256" key="1">
    <source>
        <dbReference type="ARBA" id="ARBA00001966"/>
    </source>
</evidence>
<dbReference type="InterPro" id="IPR054351">
    <property type="entry name" value="NADH_UbQ_OxRdtase_ferredoxin"/>
</dbReference>
<comment type="similarity">
    <text evidence="2 17">Belongs to the complex I 75 kDa subunit family.</text>
</comment>
<evidence type="ECO:0000256" key="12">
    <source>
        <dbReference type="ARBA" id="ARBA00026021"/>
    </source>
</evidence>
<evidence type="ECO:0000256" key="13">
    <source>
        <dbReference type="ARBA" id="ARBA00031577"/>
    </source>
</evidence>
<proteinExistence type="inferred from homology"/>
<dbReference type="EMBL" id="LN890285">
    <property type="protein sequence ID" value="CUR53093.1"/>
    <property type="molecule type" value="Genomic_DNA"/>
</dbReference>
<dbReference type="SUPFAM" id="SSF54862">
    <property type="entry name" value="4Fe-4S ferredoxins"/>
    <property type="match status" value="1"/>
</dbReference>
<dbReference type="GO" id="GO:0003954">
    <property type="term" value="F:NADH dehydrogenase activity"/>
    <property type="evidence" value="ECO:0007669"/>
    <property type="project" value="TreeGrafter"/>
</dbReference>
<dbReference type="Pfam" id="PF10588">
    <property type="entry name" value="NADH-G_4Fe-4S_3"/>
    <property type="match status" value="1"/>
</dbReference>
<dbReference type="PROSITE" id="PS51669">
    <property type="entry name" value="4FE4S_MOW_BIS_MGD"/>
    <property type="match status" value="1"/>
</dbReference>
<dbReference type="InterPro" id="IPR036010">
    <property type="entry name" value="2Fe-2S_ferredoxin-like_sf"/>
</dbReference>
<evidence type="ECO:0000256" key="4">
    <source>
        <dbReference type="ARBA" id="ARBA00022485"/>
    </source>
</evidence>
<dbReference type="OrthoDB" id="9810782at2"/>
<keyword evidence="22" id="KW-1185">Reference proteome</keyword>
<comment type="subunit">
    <text evidence="12">Composed of 13 different subunits. Subunits NuoCD, E, F, and G constitute the peripheral sector of the complex.</text>
</comment>
<dbReference type="Pfam" id="PF00384">
    <property type="entry name" value="Molybdopterin"/>
    <property type="match status" value="1"/>
</dbReference>
<evidence type="ECO:0000256" key="10">
    <source>
        <dbReference type="ARBA" id="ARBA00023014"/>
    </source>
</evidence>
<dbReference type="Pfam" id="PF04879">
    <property type="entry name" value="Molybdop_Fe4S4"/>
    <property type="match status" value="1"/>
</dbReference>
<dbReference type="CDD" id="cd00207">
    <property type="entry name" value="fer2"/>
    <property type="match status" value="1"/>
</dbReference>
<keyword evidence="11" id="KW-0520">NAD</keyword>
<dbReference type="PROSITE" id="PS00641">
    <property type="entry name" value="COMPLEX1_75K_1"/>
    <property type="match status" value="1"/>
</dbReference>
<keyword evidence="6" id="KW-0874">Quinone</keyword>
<dbReference type="Pfam" id="PF22117">
    <property type="entry name" value="Fer4_Nqo3"/>
    <property type="match status" value="1"/>
</dbReference>
<dbReference type="GO" id="GO:0008137">
    <property type="term" value="F:NADH dehydrogenase (ubiquinone) activity"/>
    <property type="evidence" value="ECO:0007669"/>
    <property type="project" value="InterPro"/>
</dbReference>
<dbReference type="Gene3D" id="3.40.50.740">
    <property type="match status" value="1"/>
</dbReference>
<keyword evidence="10" id="KW-0411">Iron-sulfur</keyword>
<evidence type="ECO:0000256" key="11">
    <source>
        <dbReference type="ARBA" id="ARBA00023027"/>
    </source>
</evidence>
<comment type="cofactor">
    <cofactor evidence="1">
        <name>[4Fe-4S] cluster</name>
        <dbReference type="ChEBI" id="CHEBI:49883"/>
    </cofactor>
</comment>
<dbReference type="PROSITE" id="PS51839">
    <property type="entry name" value="4FE4S_HC3"/>
    <property type="match status" value="1"/>
</dbReference>
<evidence type="ECO:0000313" key="21">
    <source>
        <dbReference type="EMBL" id="CUR53093.1"/>
    </source>
</evidence>
<keyword evidence="4" id="KW-0004">4Fe-4S</keyword>
<dbReference type="AlphaFoldDB" id="A0A170PBL4"/>
<keyword evidence="8" id="KW-1278">Translocase</keyword>
<evidence type="ECO:0000256" key="14">
    <source>
        <dbReference type="ARBA" id="ARBA00032783"/>
    </source>
</evidence>
<feature type="domain" description="4Fe-4S His(Cys)3-ligated-type" evidence="20">
    <location>
        <begin position="83"/>
        <end position="122"/>
    </location>
</feature>
<evidence type="ECO:0000256" key="9">
    <source>
        <dbReference type="ARBA" id="ARBA00023004"/>
    </source>
</evidence>
<keyword evidence="9" id="KW-0408">Iron</keyword>
<accession>A0A170PBL4</accession>
<evidence type="ECO:0000259" key="19">
    <source>
        <dbReference type="PROSITE" id="PS51669"/>
    </source>
</evidence>
<name>A0A170PBL4_BUCTT</name>
<dbReference type="NCBIfam" id="TIGR01973">
    <property type="entry name" value="NuoG"/>
    <property type="match status" value="1"/>
</dbReference>
<dbReference type="InterPro" id="IPR000283">
    <property type="entry name" value="NADH_UbQ_OxRdtase_75kDa_su_CS"/>
</dbReference>
<evidence type="ECO:0000256" key="16">
    <source>
        <dbReference type="ARBA" id="ARBA00047712"/>
    </source>
</evidence>
<dbReference type="STRING" id="98804.BTSPAZIEG_0112"/>
<dbReference type="InterPro" id="IPR010228">
    <property type="entry name" value="NADH_UbQ_OxRdtase_Gsu"/>
</dbReference>
<dbReference type="SUPFAM" id="SSF54292">
    <property type="entry name" value="2Fe-2S ferredoxin-like"/>
    <property type="match status" value="1"/>
</dbReference>
<dbReference type="Proteomes" id="UP000243633">
    <property type="component" value="Chromosome 1"/>
</dbReference>
<feature type="domain" description="4Fe-4S Mo/W bis-MGD-type" evidence="19">
    <location>
        <begin position="221"/>
        <end position="277"/>
    </location>
</feature>
<dbReference type="InterPro" id="IPR019574">
    <property type="entry name" value="NADH_UbQ_OxRdtase_Gsu_4Fe4S-bd"/>
</dbReference>
<dbReference type="InterPro" id="IPR001041">
    <property type="entry name" value="2Fe-2S_ferredoxin-type"/>
</dbReference>
<gene>
    <name evidence="21" type="primary">nuoG</name>
    <name evidence="21" type="ORF">BTSPAZIEG_0112</name>
</gene>